<dbReference type="EMBL" id="PSNY01000008">
    <property type="protein sequence ID" value="PPE69952.1"/>
    <property type="molecule type" value="Genomic_DNA"/>
</dbReference>
<organism evidence="1 2">
    <name type="scientific">Caldimonas thermodepolymerans</name>
    <dbReference type="NCBI Taxonomy" id="215580"/>
    <lineage>
        <taxon>Bacteria</taxon>
        <taxon>Pseudomonadati</taxon>
        <taxon>Pseudomonadota</taxon>
        <taxon>Betaproteobacteria</taxon>
        <taxon>Burkholderiales</taxon>
        <taxon>Sphaerotilaceae</taxon>
        <taxon>Caldimonas</taxon>
    </lineage>
</organism>
<comment type="caution">
    <text evidence="1">The sequence shown here is derived from an EMBL/GenBank/DDBJ whole genome shotgun (WGS) entry which is preliminary data.</text>
</comment>
<sequence>MRRLAGDTDLVGRLPVAVLTVKRIGPRPPSSSWTPASGRPWRGGSADRLVQACTRHDTHGDRSDVTCAALMHALLDRVAHGRKPVPADIAAWCRTLEADHGAAYTPSPLETRVPPRGRP</sequence>
<accession>A0A2S5T4S5</accession>
<proteinExistence type="predicted"/>
<evidence type="ECO:0000313" key="2">
    <source>
        <dbReference type="Proteomes" id="UP000239406"/>
    </source>
</evidence>
<reference evidence="1 2" key="1">
    <citation type="submission" date="2018-02" db="EMBL/GenBank/DDBJ databases">
        <title>Reclassifiation of [Polyangium] brachysporum DSM 7029 as Guopingzhaonella breviflexa gen. nov., sp. nov., a member of the family Comamonadaceae.</title>
        <authorList>
            <person name="Tang B."/>
        </authorList>
    </citation>
    <scope>NUCLEOTIDE SEQUENCE [LARGE SCALE GENOMIC DNA]</scope>
    <source>
        <strain evidence="1 2">DSM 15344</strain>
    </source>
</reference>
<name>A0A2S5T4S5_9BURK</name>
<dbReference type="RefSeq" id="WP_104357319.1">
    <property type="nucleotide sequence ID" value="NZ_CP064338.1"/>
</dbReference>
<protein>
    <submittedName>
        <fullName evidence="1">Uncharacterized protein</fullName>
    </submittedName>
</protein>
<keyword evidence="2" id="KW-1185">Reference proteome</keyword>
<gene>
    <name evidence="1" type="ORF">C1702_08785</name>
</gene>
<evidence type="ECO:0000313" key="1">
    <source>
        <dbReference type="EMBL" id="PPE69952.1"/>
    </source>
</evidence>
<dbReference type="AlphaFoldDB" id="A0A2S5T4S5"/>
<dbReference type="Proteomes" id="UP000239406">
    <property type="component" value="Unassembled WGS sequence"/>
</dbReference>